<dbReference type="AlphaFoldDB" id="A0A6P2D1M2"/>
<reference evidence="1 2" key="1">
    <citation type="submission" date="2019-05" db="EMBL/GenBank/DDBJ databases">
        <authorList>
            <consortium name="Science for Life Laboratories"/>
        </authorList>
    </citation>
    <scope>NUCLEOTIDE SEQUENCE [LARGE SCALE GENOMIC DNA]</scope>
    <source>
        <strain evidence="1">Soil9</strain>
    </source>
</reference>
<dbReference type="EMBL" id="LR593886">
    <property type="protein sequence ID" value="VTR93322.1"/>
    <property type="molecule type" value="Genomic_DNA"/>
</dbReference>
<name>A0A6P2D1M2_9BACT</name>
<evidence type="ECO:0008006" key="3">
    <source>
        <dbReference type="Google" id="ProtNLM"/>
    </source>
</evidence>
<evidence type="ECO:0000313" key="1">
    <source>
        <dbReference type="EMBL" id="VTR93322.1"/>
    </source>
</evidence>
<evidence type="ECO:0000313" key="2">
    <source>
        <dbReference type="Proteomes" id="UP000464178"/>
    </source>
</evidence>
<dbReference type="KEGG" id="gms:SOIL9_43920"/>
<keyword evidence="2" id="KW-1185">Reference proteome</keyword>
<dbReference type="RefSeq" id="WP_232069633.1">
    <property type="nucleotide sequence ID" value="NZ_LR593886.1"/>
</dbReference>
<protein>
    <recommendedName>
        <fullName evidence="3">SMI1/KNR4 family protein</fullName>
    </recommendedName>
</protein>
<organism evidence="1 2">
    <name type="scientific">Gemmata massiliana</name>
    <dbReference type="NCBI Taxonomy" id="1210884"/>
    <lineage>
        <taxon>Bacteria</taxon>
        <taxon>Pseudomonadati</taxon>
        <taxon>Planctomycetota</taxon>
        <taxon>Planctomycetia</taxon>
        <taxon>Gemmatales</taxon>
        <taxon>Gemmataceae</taxon>
        <taxon>Gemmata</taxon>
    </lineage>
</organism>
<gene>
    <name evidence="1" type="ORF">SOIL9_43920</name>
</gene>
<accession>A0A6P2D1M2</accession>
<proteinExistence type="predicted"/>
<sequence>MTEAEWLACLELSQLAEWHPDAASDRKARKARLFTVACCRRIWGLIDQPELRAAVEEAERFADGLVSQEELWATHLTTPYEVAKHDVCNAVGYTLVGGDRALYFWEATHGARFARTATVGSRDPLPIQEQEQQRLALLKTEEQEQGKYFHCVFGNPFRPVAFSPSWSTSTVHSLASQMYESRDFSAMPILGDALQDAGCASADVLNHCRGEGPHVRGCWVVDLLLGKE</sequence>
<dbReference type="Proteomes" id="UP000464178">
    <property type="component" value="Chromosome"/>
</dbReference>